<dbReference type="AlphaFoldDB" id="A0A369K6Y5"/>
<evidence type="ECO:0000313" key="7">
    <source>
        <dbReference type="Proteomes" id="UP000076154"/>
    </source>
</evidence>
<comment type="caution">
    <text evidence="6">The sequence shown here is derived from an EMBL/GenBank/DDBJ whole genome shotgun (WGS) entry which is preliminary data.</text>
</comment>
<feature type="transmembrane region" description="Helical" evidence="5">
    <location>
        <begin position="389"/>
        <end position="410"/>
    </location>
</feature>
<dbReference type="InParanoid" id="A0A369K6Y5"/>
<evidence type="ECO:0000256" key="2">
    <source>
        <dbReference type="ARBA" id="ARBA00022692"/>
    </source>
</evidence>
<feature type="transmembrane region" description="Helical" evidence="5">
    <location>
        <begin position="240"/>
        <end position="259"/>
    </location>
</feature>
<dbReference type="EMBL" id="LUEZ02000010">
    <property type="protein sequence ID" value="RDB29230.1"/>
    <property type="molecule type" value="Genomic_DNA"/>
</dbReference>
<dbReference type="Gene3D" id="1.20.1540.10">
    <property type="entry name" value="Rhomboid-like"/>
    <property type="match status" value="1"/>
</dbReference>
<organism evidence="6 7">
    <name type="scientific">Hypsizygus marmoreus</name>
    <name type="common">White beech mushroom</name>
    <name type="synonym">Agaricus marmoreus</name>
    <dbReference type="NCBI Taxonomy" id="39966"/>
    <lineage>
        <taxon>Eukaryota</taxon>
        <taxon>Fungi</taxon>
        <taxon>Dikarya</taxon>
        <taxon>Basidiomycota</taxon>
        <taxon>Agaricomycotina</taxon>
        <taxon>Agaricomycetes</taxon>
        <taxon>Agaricomycetidae</taxon>
        <taxon>Agaricales</taxon>
        <taxon>Tricholomatineae</taxon>
        <taxon>Lyophyllaceae</taxon>
        <taxon>Hypsizygus</taxon>
    </lineage>
</organism>
<dbReference type="STRING" id="39966.A0A369K6Y5"/>
<dbReference type="InterPro" id="IPR035952">
    <property type="entry name" value="Rhomboid-like_sf"/>
</dbReference>
<reference evidence="6" key="1">
    <citation type="submission" date="2018-04" db="EMBL/GenBank/DDBJ databases">
        <title>Whole genome sequencing of Hypsizygus marmoreus.</title>
        <authorList>
            <person name="Choi I.-G."/>
            <person name="Min B."/>
            <person name="Kim J.-G."/>
            <person name="Kim S."/>
            <person name="Oh Y.-L."/>
            <person name="Kong W.-S."/>
            <person name="Park H."/>
            <person name="Jeong J."/>
            <person name="Song E.-S."/>
        </authorList>
    </citation>
    <scope>NUCLEOTIDE SEQUENCE [LARGE SCALE GENOMIC DNA]</scope>
    <source>
        <strain evidence="6">51987-8</strain>
    </source>
</reference>
<evidence type="ECO:0000256" key="3">
    <source>
        <dbReference type="ARBA" id="ARBA00022989"/>
    </source>
</evidence>
<keyword evidence="7" id="KW-1185">Reference proteome</keyword>
<dbReference type="Proteomes" id="UP000076154">
    <property type="component" value="Unassembled WGS sequence"/>
</dbReference>
<sequence>MSLLQTSLQRSGMKFRIGDCSTTFLASSGQVGTSAWMGLVRRNGRKCTSRYVSYRSSSAVEGYLNTITDREEYRNALPSEWSHLPLQLRWLKPTLFFIGASLGIFTAAAYATNEETDRILRACLDTNLNVVSSKNNDVLRGMRDRLNHETWTQAVGDATPLHNLPFHEQLYVAVRHPILFLRANVNPETAVIASLLPLALAWCFPSLHPSLFRHWTHSFRSSKGYTLLTAMFSHQLPFQWANVFAAWAAVPITGAWFMHIADPVLYEASPWYHMTAFCLSAGMFSFLAPQFLMYIRFRTPLRQLVRGIPGPYTNPKINKSLSYSLGASGVVHACLTLSVCASPNRPALTLRPDMSVSRQTLWSAICALEMVGLYLCLGNVGWASNICGVAFGVLYSAFGQGFWMSLREAVRPMKEVTRRRTLRTPRSELGF</sequence>
<keyword evidence="2 5" id="KW-0812">Transmembrane</keyword>
<dbReference type="OrthoDB" id="10260614at2759"/>
<evidence type="ECO:0000256" key="4">
    <source>
        <dbReference type="ARBA" id="ARBA00023136"/>
    </source>
</evidence>
<dbReference type="SUPFAM" id="SSF144091">
    <property type="entry name" value="Rhomboid-like"/>
    <property type="match status" value="1"/>
</dbReference>
<feature type="transmembrane region" description="Helical" evidence="5">
    <location>
        <begin position="361"/>
        <end position="383"/>
    </location>
</feature>
<feature type="transmembrane region" description="Helical" evidence="5">
    <location>
        <begin position="271"/>
        <end position="295"/>
    </location>
</feature>
<evidence type="ECO:0000256" key="5">
    <source>
        <dbReference type="SAM" id="Phobius"/>
    </source>
</evidence>
<proteinExistence type="predicted"/>
<name>A0A369K6Y5_HYPMA</name>
<evidence type="ECO:0008006" key="8">
    <source>
        <dbReference type="Google" id="ProtNLM"/>
    </source>
</evidence>
<accession>A0A369K6Y5</accession>
<gene>
    <name evidence="6" type="ORF">Hypma_014892</name>
</gene>
<protein>
    <recommendedName>
        <fullName evidence="8">Peptidase S54 rhomboid domain-containing protein</fullName>
    </recommendedName>
</protein>
<evidence type="ECO:0000256" key="1">
    <source>
        <dbReference type="ARBA" id="ARBA00004141"/>
    </source>
</evidence>
<comment type="subcellular location">
    <subcellularLocation>
        <location evidence="1">Membrane</location>
        <topology evidence="1">Multi-pass membrane protein</topology>
    </subcellularLocation>
</comment>
<evidence type="ECO:0000313" key="6">
    <source>
        <dbReference type="EMBL" id="RDB29230.1"/>
    </source>
</evidence>
<feature type="transmembrane region" description="Helical" evidence="5">
    <location>
        <begin position="90"/>
        <end position="111"/>
    </location>
</feature>
<dbReference type="GO" id="GO:0016020">
    <property type="term" value="C:membrane"/>
    <property type="evidence" value="ECO:0007669"/>
    <property type="project" value="UniProtKB-SubCell"/>
</dbReference>
<keyword evidence="4 5" id="KW-0472">Membrane</keyword>
<keyword evidence="3 5" id="KW-1133">Transmembrane helix</keyword>